<protein>
    <submittedName>
        <fullName evidence="3">NAD(P)-dependent oxidoreductase</fullName>
    </submittedName>
</protein>
<accession>A0A2T7UWH5</accession>
<keyword evidence="2" id="KW-0560">Oxidoreductase</keyword>
<dbReference type="EMBL" id="QDDR01000001">
    <property type="protein sequence ID" value="PVE49107.1"/>
    <property type="molecule type" value="Genomic_DNA"/>
</dbReference>
<dbReference type="AlphaFoldDB" id="A0A2T7UWH5"/>
<dbReference type="CDD" id="cd05233">
    <property type="entry name" value="SDR_c"/>
    <property type="match status" value="1"/>
</dbReference>
<evidence type="ECO:0000313" key="4">
    <source>
        <dbReference type="Proteomes" id="UP000244810"/>
    </source>
</evidence>
<evidence type="ECO:0000256" key="2">
    <source>
        <dbReference type="ARBA" id="ARBA00023002"/>
    </source>
</evidence>
<sequence>MSQKSVIITGGAAGLGNGIAQKFAAEGFRVGVLDLDPAATEAAAKALPDGVALVADVTDEAAVQAAFDRFGAPDVLVNNAGILSLGALIDQTPAQFRKVLDVHVMGTFTCAGIAARAMRDAGRGGAIVNLTSINAVTPGPGSGAYPAAKAAIAKLTEHMAVEWGPLGIRVNCVAPGFIDGGMSAPFYADPKIRAVRGGAVPFGGLGRVEDIAEAVWYLASDKARYVSGHQLVVDGAVTHSLLRALPRE</sequence>
<comment type="similarity">
    <text evidence="1">Belongs to the short-chain dehydrogenases/reductases (SDR) family.</text>
</comment>
<dbReference type="PANTHER" id="PTHR24321">
    <property type="entry name" value="DEHYDROGENASES, SHORT CHAIN"/>
    <property type="match status" value="1"/>
</dbReference>
<dbReference type="PANTHER" id="PTHR24321:SF8">
    <property type="entry name" value="ESTRADIOL 17-BETA-DEHYDROGENASE 8-RELATED"/>
    <property type="match status" value="1"/>
</dbReference>
<keyword evidence="4" id="KW-1185">Reference proteome</keyword>
<reference evidence="3 4" key="1">
    <citation type="journal article" date="2011" name="Syst. Appl. Microbiol.">
        <title>Defluviimonas denitrificans gen. nov., sp. nov., and Pararhodobacter aggregans gen. nov., sp. nov., non-phototrophic Rhodobacteraceae from the biofilter of a marine aquaculture.</title>
        <authorList>
            <person name="Foesel B.U."/>
            <person name="Drake H.L."/>
            <person name="Schramm A."/>
        </authorList>
    </citation>
    <scope>NUCLEOTIDE SEQUENCE [LARGE SCALE GENOMIC DNA]</scope>
    <source>
        <strain evidence="3 4">D1-19</strain>
    </source>
</reference>
<evidence type="ECO:0000256" key="1">
    <source>
        <dbReference type="ARBA" id="ARBA00006484"/>
    </source>
</evidence>
<proteinExistence type="inferred from homology"/>
<dbReference type="PRINTS" id="PR00081">
    <property type="entry name" value="GDHRDH"/>
</dbReference>
<dbReference type="Gene3D" id="3.40.50.720">
    <property type="entry name" value="NAD(P)-binding Rossmann-like Domain"/>
    <property type="match status" value="1"/>
</dbReference>
<organism evidence="3 4">
    <name type="scientific">Pararhodobacter aggregans</name>
    <dbReference type="NCBI Taxonomy" id="404875"/>
    <lineage>
        <taxon>Bacteria</taxon>
        <taxon>Pseudomonadati</taxon>
        <taxon>Pseudomonadota</taxon>
        <taxon>Alphaproteobacteria</taxon>
        <taxon>Rhodobacterales</taxon>
        <taxon>Paracoccaceae</taxon>
        <taxon>Pararhodobacter</taxon>
    </lineage>
</organism>
<dbReference type="SUPFAM" id="SSF51735">
    <property type="entry name" value="NAD(P)-binding Rossmann-fold domains"/>
    <property type="match status" value="1"/>
</dbReference>
<dbReference type="InterPro" id="IPR036291">
    <property type="entry name" value="NAD(P)-bd_dom_sf"/>
</dbReference>
<dbReference type="OrthoDB" id="9779623at2"/>
<name>A0A2T7UWH5_9RHOB</name>
<dbReference type="FunFam" id="3.40.50.720:FF:000084">
    <property type="entry name" value="Short-chain dehydrogenase reductase"/>
    <property type="match status" value="1"/>
</dbReference>
<evidence type="ECO:0000313" key="3">
    <source>
        <dbReference type="EMBL" id="PVE49107.1"/>
    </source>
</evidence>
<dbReference type="InterPro" id="IPR002347">
    <property type="entry name" value="SDR_fam"/>
</dbReference>
<dbReference type="RefSeq" id="WP_107749610.1">
    <property type="nucleotide sequence ID" value="NZ_QBKF01000001.1"/>
</dbReference>
<dbReference type="PRINTS" id="PR00080">
    <property type="entry name" value="SDRFAMILY"/>
</dbReference>
<dbReference type="Pfam" id="PF13561">
    <property type="entry name" value="adh_short_C2"/>
    <property type="match status" value="1"/>
</dbReference>
<dbReference type="Proteomes" id="UP000244810">
    <property type="component" value="Unassembled WGS sequence"/>
</dbReference>
<comment type="caution">
    <text evidence="3">The sequence shown here is derived from an EMBL/GenBank/DDBJ whole genome shotgun (WGS) entry which is preliminary data.</text>
</comment>
<dbReference type="GO" id="GO:0016491">
    <property type="term" value="F:oxidoreductase activity"/>
    <property type="evidence" value="ECO:0007669"/>
    <property type="project" value="UniProtKB-KW"/>
</dbReference>
<gene>
    <name evidence="3" type="ORF">DDE23_01495</name>
</gene>
<dbReference type="NCBIfam" id="NF005559">
    <property type="entry name" value="PRK07231.1"/>
    <property type="match status" value="1"/>
</dbReference>